<organism evidence="1 2">
    <name type="scientific">Dendrobium catenatum</name>
    <dbReference type="NCBI Taxonomy" id="906689"/>
    <lineage>
        <taxon>Eukaryota</taxon>
        <taxon>Viridiplantae</taxon>
        <taxon>Streptophyta</taxon>
        <taxon>Embryophyta</taxon>
        <taxon>Tracheophyta</taxon>
        <taxon>Spermatophyta</taxon>
        <taxon>Magnoliopsida</taxon>
        <taxon>Liliopsida</taxon>
        <taxon>Asparagales</taxon>
        <taxon>Orchidaceae</taxon>
        <taxon>Epidendroideae</taxon>
        <taxon>Malaxideae</taxon>
        <taxon>Dendrobiinae</taxon>
        <taxon>Dendrobium</taxon>
    </lineage>
</organism>
<name>A0A2I0VX90_9ASPA</name>
<protein>
    <submittedName>
        <fullName evidence="1">Uncharacterized protein</fullName>
    </submittedName>
</protein>
<sequence length="54" mass="6494">MNIRNLVRDLVRIRQISHMRMTIPNRMSNIFTRSTKIRELIHNHLLDIAELLKA</sequence>
<reference evidence="1 2" key="2">
    <citation type="journal article" date="2017" name="Nature">
        <title>The Apostasia genome and the evolution of orchids.</title>
        <authorList>
            <person name="Zhang G.Q."/>
            <person name="Liu K.W."/>
            <person name="Li Z."/>
            <person name="Lohaus R."/>
            <person name="Hsiao Y.Y."/>
            <person name="Niu S.C."/>
            <person name="Wang J.Y."/>
            <person name="Lin Y.C."/>
            <person name="Xu Q."/>
            <person name="Chen L.J."/>
            <person name="Yoshida K."/>
            <person name="Fujiwara S."/>
            <person name="Wang Z.W."/>
            <person name="Zhang Y.Q."/>
            <person name="Mitsuda N."/>
            <person name="Wang M."/>
            <person name="Liu G.H."/>
            <person name="Pecoraro L."/>
            <person name="Huang H.X."/>
            <person name="Xiao X.J."/>
            <person name="Lin M."/>
            <person name="Wu X.Y."/>
            <person name="Wu W.L."/>
            <person name="Chen Y.Y."/>
            <person name="Chang S.B."/>
            <person name="Sakamoto S."/>
            <person name="Ohme-Takagi M."/>
            <person name="Yagi M."/>
            <person name="Zeng S.J."/>
            <person name="Shen C.Y."/>
            <person name="Yeh C.M."/>
            <person name="Luo Y.B."/>
            <person name="Tsai W.C."/>
            <person name="Van de Peer Y."/>
            <person name="Liu Z.J."/>
        </authorList>
    </citation>
    <scope>NUCLEOTIDE SEQUENCE [LARGE SCALE GENOMIC DNA]</scope>
    <source>
        <tissue evidence="1">The whole plant</tissue>
    </source>
</reference>
<gene>
    <name evidence="1" type="ORF">MA16_Dca025529</name>
</gene>
<evidence type="ECO:0000313" key="2">
    <source>
        <dbReference type="Proteomes" id="UP000233837"/>
    </source>
</evidence>
<proteinExistence type="predicted"/>
<dbReference type="AlphaFoldDB" id="A0A2I0VX90"/>
<dbReference type="Proteomes" id="UP000233837">
    <property type="component" value="Unassembled WGS sequence"/>
</dbReference>
<dbReference type="EMBL" id="KZ503156">
    <property type="protein sequence ID" value="PKU68017.1"/>
    <property type="molecule type" value="Genomic_DNA"/>
</dbReference>
<evidence type="ECO:0000313" key="1">
    <source>
        <dbReference type="EMBL" id="PKU68017.1"/>
    </source>
</evidence>
<accession>A0A2I0VX90</accession>
<keyword evidence="2" id="KW-1185">Reference proteome</keyword>
<reference evidence="1 2" key="1">
    <citation type="journal article" date="2016" name="Sci. Rep.">
        <title>The Dendrobium catenatum Lindl. genome sequence provides insights into polysaccharide synthase, floral development and adaptive evolution.</title>
        <authorList>
            <person name="Zhang G.Q."/>
            <person name="Xu Q."/>
            <person name="Bian C."/>
            <person name="Tsai W.C."/>
            <person name="Yeh C.M."/>
            <person name="Liu K.W."/>
            <person name="Yoshida K."/>
            <person name="Zhang L.S."/>
            <person name="Chang S.B."/>
            <person name="Chen F."/>
            <person name="Shi Y."/>
            <person name="Su Y.Y."/>
            <person name="Zhang Y.Q."/>
            <person name="Chen L.J."/>
            <person name="Yin Y."/>
            <person name="Lin M."/>
            <person name="Huang H."/>
            <person name="Deng H."/>
            <person name="Wang Z.W."/>
            <person name="Zhu S.L."/>
            <person name="Zhao X."/>
            <person name="Deng C."/>
            <person name="Niu S.C."/>
            <person name="Huang J."/>
            <person name="Wang M."/>
            <person name="Liu G.H."/>
            <person name="Yang H.J."/>
            <person name="Xiao X.J."/>
            <person name="Hsiao Y.Y."/>
            <person name="Wu W.L."/>
            <person name="Chen Y.Y."/>
            <person name="Mitsuda N."/>
            <person name="Ohme-Takagi M."/>
            <person name="Luo Y.B."/>
            <person name="Van de Peer Y."/>
            <person name="Liu Z.J."/>
        </authorList>
    </citation>
    <scope>NUCLEOTIDE SEQUENCE [LARGE SCALE GENOMIC DNA]</scope>
    <source>
        <tissue evidence="1">The whole plant</tissue>
    </source>
</reference>